<feature type="region of interest" description="Disordered" evidence="1">
    <location>
        <begin position="173"/>
        <end position="263"/>
    </location>
</feature>
<feature type="chain" id="PRO_5008291707" evidence="2">
    <location>
        <begin position="25"/>
        <end position="263"/>
    </location>
</feature>
<proteinExistence type="predicted"/>
<evidence type="ECO:0000313" key="4">
    <source>
        <dbReference type="Proteomes" id="UP000092555"/>
    </source>
</evidence>
<feature type="signal peptide" evidence="2">
    <location>
        <begin position="1"/>
        <end position="24"/>
    </location>
</feature>
<accession>A0A1A0H5A5</accession>
<protein>
    <submittedName>
        <fullName evidence="3">Uncharacterized protein</fullName>
    </submittedName>
</protein>
<evidence type="ECO:0000256" key="1">
    <source>
        <dbReference type="SAM" id="MobiDB-lite"/>
    </source>
</evidence>
<dbReference type="Proteomes" id="UP000092555">
    <property type="component" value="Unassembled WGS sequence"/>
</dbReference>
<evidence type="ECO:0000313" key="3">
    <source>
        <dbReference type="EMBL" id="OBA19216.1"/>
    </source>
</evidence>
<dbReference type="RefSeq" id="XP_018709748.1">
    <property type="nucleotide sequence ID" value="XM_018855132.1"/>
</dbReference>
<evidence type="ECO:0000256" key="2">
    <source>
        <dbReference type="SAM" id="SignalP"/>
    </source>
</evidence>
<dbReference type="EMBL" id="LXTC01000007">
    <property type="protein sequence ID" value="OBA19216.1"/>
    <property type="molecule type" value="Genomic_DNA"/>
</dbReference>
<dbReference type="AlphaFoldDB" id="A0A1A0H5A5"/>
<feature type="compositionally biased region" description="Basic residues" evidence="1">
    <location>
        <begin position="254"/>
        <end position="263"/>
    </location>
</feature>
<sequence length="263" mass="29510">MNFPLDFQLMFHMLVFVLRKYLEAIHTAQFVSEFYLETVDELSHATIISLIWLLHPTEVARDLKALLLRKRNLQGLSETCLITNWVSLKALKLFTGLNYVPIQAQTTETAIYNCISGFDLKQVLDCISTVPERLFSSFKVDQRTEAEADPLAVSEETKGFFIHLWPLPRKPKPVFQDDSKAQKAPSGRATSAPPADSRTRPSSKDDKINEVGELEDDDIAGVPAPKTSASAAGPLNNATDMLPPPTFLDLKSMWGRKRRPHLC</sequence>
<reference evidence="3 4" key="1">
    <citation type="submission" date="2016-05" db="EMBL/GenBank/DDBJ databases">
        <title>Comparative genomics of biotechnologically important yeasts.</title>
        <authorList>
            <consortium name="DOE Joint Genome Institute"/>
            <person name="Riley R."/>
            <person name="Haridas S."/>
            <person name="Wolfe K.H."/>
            <person name="Lopes M.R."/>
            <person name="Hittinger C.T."/>
            <person name="Goker M."/>
            <person name="Salamov A."/>
            <person name="Wisecaver J."/>
            <person name="Long T.M."/>
            <person name="Aerts A.L."/>
            <person name="Barry K."/>
            <person name="Choi C."/>
            <person name="Clum A."/>
            <person name="Coughlan A.Y."/>
            <person name="Deshpande S."/>
            <person name="Douglass A.P."/>
            <person name="Hanson S.J."/>
            <person name="Klenk H.-P."/>
            <person name="LaButti K."/>
            <person name="Lapidus A."/>
            <person name="Lindquist E."/>
            <person name="Lipzen A."/>
            <person name="Meier-kolthoff J.P."/>
            <person name="Ohm R.A."/>
            <person name="Otillar R.P."/>
            <person name="Pangilinan J."/>
            <person name="Peng Y."/>
            <person name="Rokas A."/>
            <person name="Rosa C.A."/>
            <person name="Scheuner C."/>
            <person name="Sibirny A.A."/>
            <person name="Slot J.C."/>
            <person name="Stielow J.B."/>
            <person name="Sun H."/>
            <person name="Kurtzman C.P."/>
            <person name="Blackwell M."/>
            <person name="Grigoriev I.V."/>
            <person name="Jeffries T.W."/>
        </authorList>
    </citation>
    <scope>NUCLEOTIDE SEQUENCE [LARGE SCALE GENOMIC DNA]</scope>
    <source>
        <strain evidence="3 4">NRRL YB-4993</strain>
    </source>
</reference>
<dbReference type="GeneID" id="30028108"/>
<feature type="compositionally biased region" description="Basic and acidic residues" evidence="1">
    <location>
        <begin position="197"/>
        <end position="210"/>
    </location>
</feature>
<name>A0A1A0H5A5_9ASCO</name>
<comment type="caution">
    <text evidence="3">The sequence shown here is derived from an EMBL/GenBank/DDBJ whole genome shotgun (WGS) entry which is preliminary data.</text>
</comment>
<organism evidence="3 4">
    <name type="scientific">Metschnikowia bicuspidata var. bicuspidata NRRL YB-4993</name>
    <dbReference type="NCBI Taxonomy" id="869754"/>
    <lineage>
        <taxon>Eukaryota</taxon>
        <taxon>Fungi</taxon>
        <taxon>Dikarya</taxon>
        <taxon>Ascomycota</taxon>
        <taxon>Saccharomycotina</taxon>
        <taxon>Pichiomycetes</taxon>
        <taxon>Metschnikowiaceae</taxon>
        <taxon>Metschnikowia</taxon>
    </lineage>
</organism>
<gene>
    <name evidence="3" type="ORF">METBIDRAFT_220238</name>
</gene>
<keyword evidence="4" id="KW-1185">Reference proteome</keyword>
<keyword evidence="2" id="KW-0732">Signal</keyword>